<dbReference type="Pfam" id="PF13806">
    <property type="entry name" value="Rieske_2"/>
    <property type="match status" value="1"/>
</dbReference>
<dbReference type="InterPro" id="IPR012748">
    <property type="entry name" value="Rieske-like_NirD"/>
</dbReference>
<dbReference type="GO" id="GO:0051537">
    <property type="term" value="F:2 iron, 2 sulfur cluster binding"/>
    <property type="evidence" value="ECO:0007669"/>
    <property type="project" value="InterPro"/>
</dbReference>
<protein>
    <submittedName>
        <fullName evidence="4">Nitrite reductase [NAD(P)H] small subunit</fullName>
    </submittedName>
</protein>
<dbReference type="PANTHER" id="PTHR40562:SF1">
    <property type="entry name" value="NITRITE REDUCTASE (NADH) SMALL SUBUNIT"/>
    <property type="match status" value="1"/>
</dbReference>
<evidence type="ECO:0000313" key="5">
    <source>
        <dbReference type="Proteomes" id="UP000011134"/>
    </source>
</evidence>
<comment type="caution">
    <text evidence="4">The sequence shown here is derived from an EMBL/GenBank/DDBJ whole genome shotgun (WGS) entry which is preliminary data.</text>
</comment>
<evidence type="ECO:0000313" key="4">
    <source>
        <dbReference type="EMBL" id="ELR67431.1"/>
    </source>
</evidence>
<evidence type="ECO:0000256" key="2">
    <source>
        <dbReference type="ARBA" id="ARBA00023063"/>
    </source>
</evidence>
<dbReference type="EMBL" id="AMZO01000002">
    <property type="protein sequence ID" value="ELR67431.1"/>
    <property type="molecule type" value="Genomic_DNA"/>
</dbReference>
<dbReference type="RefSeq" id="WP_007461905.1">
    <property type="nucleotide sequence ID" value="NZ_AMZO01000002.1"/>
</dbReference>
<dbReference type="GO" id="GO:0008942">
    <property type="term" value="F:nitrite reductase [NAD(P)H] activity"/>
    <property type="evidence" value="ECO:0007669"/>
    <property type="project" value="InterPro"/>
</dbReference>
<dbReference type="CDD" id="cd03529">
    <property type="entry name" value="Rieske_NirD"/>
    <property type="match status" value="1"/>
</dbReference>
<dbReference type="Gene3D" id="2.102.10.10">
    <property type="entry name" value="Rieske [2Fe-2S] iron-sulphur domain"/>
    <property type="match status" value="1"/>
</dbReference>
<evidence type="ECO:0000256" key="1">
    <source>
        <dbReference type="ARBA" id="ARBA00023002"/>
    </source>
</evidence>
<keyword evidence="1" id="KW-0560">Oxidoreductase</keyword>
<name>L8JEY7_9GAMM</name>
<accession>L8JEY7</accession>
<reference evidence="4 5" key="1">
    <citation type="submission" date="2012-12" db="EMBL/GenBank/DDBJ databases">
        <title>Genome Assembly of Photobacterium sp. AK15.</title>
        <authorList>
            <person name="Khatri I."/>
            <person name="Vaidya B."/>
            <person name="Srinivas T.N.R."/>
            <person name="Subramanian S."/>
            <person name="Pinnaka A."/>
        </authorList>
    </citation>
    <scope>NUCLEOTIDE SEQUENCE [LARGE SCALE GENOMIC DNA]</scope>
    <source>
        <strain evidence="4 5">AK15</strain>
    </source>
</reference>
<dbReference type="SUPFAM" id="SSF50022">
    <property type="entry name" value="ISP domain"/>
    <property type="match status" value="1"/>
</dbReference>
<gene>
    <name evidence="4" type="ORF">C942_01360</name>
</gene>
<dbReference type="PATRIC" id="fig|1056511.3.peg.433"/>
<organism evidence="4 5">
    <name type="scientific">Photobacterium marinum</name>
    <dbReference type="NCBI Taxonomy" id="1056511"/>
    <lineage>
        <taxon>Bacteria</taxon>
        <taxon>Pseudomonadati</taxon>
        <taxon>Pseudomonadota</taxon>
        <taxon>Gammaproteobacteria</taxon>
        <taxon>Vibrionales</taxon>
        <taxon>Vibrionaceae</taxon>
        <taxon>Photobacterium</taxon>
    </lineage>
</organism>
<sequence>MEQWQTVCKQQDLIRNTGVCALVGDEQIAVFYCGRTRALYALSNYDPIGEANVISRGIIGSLEGEAVVASPLYKQHFSLNTGQCLEQPEYQLRTYAVRLKQGDVQLRLS</sequence>
<dbReference type="InterPro" id="IPR036922">
    <property type="entry name" value="Rieske_2Fe-2S_sf"/>
</dbReference>
<keyword evidence="5" id="KW-1185">Reference proteome</keyword>
<dbReference type="GO" id="GO:0009344">
    <property type="term" value="C:nitrite reductase complex [NAD(P)H]"/>
    <property type="evidence" value="ECO:0007669"/>
    <property type="project" value="TreeGrafter"/>
</dbReference>
<dbReference type="AlphaFoldDB" id="L8JEY7"/>
<dbReference type="GO" id="GO:0042128">
    <property type="term" value="P:nitrate assimilation"/>
    <property type="evidence" value="ECO:0007669"/>
    <property type="project" value="UniProtKB-KW"/>
</dbReference>
<dbReference type="NCBIfam" id="TIGR02378">
    <property type="entry name" value="nirD_assim_sml"/>
    <property type="match status" value="1"/>
</dbReference>
<evidence type="ECO:0000259" key="3">
    <source>
        <dbReference type="Pfam" id="PF13806"/>
    </source>
</evidence>
<keyword evidence="2" id="KW-0534">Nitrate assimilation</keyword>
<dbReference type="PANTHER" id="PTHR40562">
    <property type="match status" value="1"/>
</dbReference>
<proteinExistence type="predicted"/>
<dbReference type="PROSITE" id="PS51300">
    <property type="entry name" value="NIRD"/>
    <property type="match status" value="1"/>
</dbReference>
<dbReference type="Proteomes" id="UP000011134">
    <property type="component" value="Unassembled WGS sequence"/>
</dbReference>
<dbReference type="InterPro" id="IPR017881">
    <property type="entry name" value="NirD"/>
</dbReference>
<dbReference type="OrthoDB" id="516687at2"/>
<feature type="domain" description="Rieske-like [2Fe-2S]" evidence="3">
    <location>
        <begin position="3"/>
        <end position="106"/>
    </location>
</feature>